<dbReference type="PROSITE" id="PS50097">
    <property type="entry name" value="BTB"/>
    <property type="match status" value="1"/>
</dbReference>
<dbReference type="Pfam" id="PF13271">
    <property type="entry name" value="DUF4062"/>
    <property type="match status" value="1"/>
</dbReference>
<keyword evidence="2" id="KW-0677">Repeat</keyword>
<dbReference type="Gene3D" id="2.130.10.10">
    <property type="entry name" value="YVTN repeat-like/Quinoprotein amine dehydrogenase"/>
    <property type="match status" value="2"/>
</dbReference>
<feature type="region of interest" description="Disordered" evidence="4">
    <location>
        <begin position="471"/>
        <end position="516"/>
    </location>
</feature>
<dbReference type="InterPro" id="IPR056828">
    <property type="entry name" value="Beta-prop_TEP1_C"/>
</dbReference>
<dbReference type="InterPro" id="IPR036322">
    <property type="entry name" value="WD40_repeat_dom_sf"/>
</dbReference>
<dbReference type="InterPro" id="IPR015915">
    <property type="entry name" value="Kelch-typ_b-propeller"/>
</dbReference>
<dbReference type="InterPro" id="IPR008858">
    <property type="entry name" value="TROVE_dom"/>
</dbReference>
<evidence type="ECO:0000256" key="1">
    <source>
        <dbReference type="ARBA" id="ARBA00022441"/>
    </source>
</evidence>
<dbReference type="PROSITE" id="PS50294">
    <property type="entry name" value="WD_REPEATS_REGION"/>
    <property type="match status" value="1"/>
</dbReference>
<keyword evidence="3" id="KW-0853">WD repeat</keyword>
<accession>M7B7P7</accession>
<dbReference type="SMART" id="SM00320">
    <property type="entry name" value="WD40"/>
    <property type="match status" value="2"/>
</dbReference>
<feature type="compositionally biased region" description="Acidic residues" evidence="4">
    <location>
        <begin position="8"/>
        <end position="19"/>
    </location>
</feature>
<reference evidence="8" key="1">
    <citation type="journal article" date="2013" name="Nat. Genet.">
        <title>The draft genomes of soft-shell turtle and green sea turtle yield insights into the development and evolution of the turtle-specific body plan.</title>
        <authorList>
            <person name="Wang Z."/>
            <person name="Pascual-Anaya J."/>
            <person name="Zadissa A."/>
            <person name="Li W."/>
            <person name="Niimura Y."/>
            <person name="Huang Z."/>
            <person name="Li C."/>
            <person name="White S."/>
            <person name="Xiong Z."/>
            <person name="Fang D."/>
            <person name="Wang B."/>
            <person name="Ming Y."/>
            <person name="Chen Y."/>
            <person name="Zheng Y."/>
            <person name="Kuraku S."/>
            <person name="Pignatelli M."/>
            <person name="Herrero J."/>
            <person name="Beal K."/>
            <person name="Nozawa M."/>
            <person name="Li Q."/>
            <person name="Wang J."/>
            <person name="Zhang H."/>
            <person name="Yu L."/>
            <person name="Shigenobu S."/>
            <person name="Wang J."/>
            <person name="Liu J."/>
            <person name="Flicek P."/>
            <person name="Searle S."/>
            <person name="Wang J."/>
            <person name="Kuratani S."/>
            <person name="Yin Y."/>
            <person name="Aken B."/>
            <person name="Zhang G."/>
            <person name="Irie N."/>
        </authorList>
    </citation>
    <scope>NUCLEOTIDE SEQUENCE [LARGE SCALE GENOMIC DNA]</scope>
</reference>
<feature type="region of interest" description="Disordered" evidence="4">
    <location>
        <begin position="343"/>
        <end position="386"/>
    </location>
</feature>
<protein>
    <submittedName>
        <fullName evidence="7">Telomerase protein component 1</fullName>
    </submittedName>
</protein>
<dbReference type="PANTHER" id="PTHR44791:SF1">
    <property type="entry name" value="TELOMERASE PROTEIN COMPONENT 1"/>
    <property type="match status" value="1"/>
</dbReference>
<dbReference type="Pfam" id="PF01344">
    <property type="entry name" value="Kelch_1"/>
    <property type="match status" value="2"/>
</dbReference>
<feature type="repeat" description="WD" evidence="3">
    <location>
        <begin position="1403"/>
        <end position="1451"/>
    </location>
</feature>
<sequence>MWPGEGSEPAEEPGEEGDVPEPRWELRSECHARQFFEAALELRGQGQLTDLTVIAGARRYQAHGVVLAAISSFFCQRLACRATGEVDVSPLATPCGWEAVLDFAYTGAFAAMPGPAGEVVAAAQALGVPRVVEICQRMGGGLEGRSLDEEQWETLRSMEELYRAGVGCDLVLTTEGETFRGEWGLQVGSEEHWQSWGGGRAGLSGGCSGVGLVKQVEWRRLGQFPDGPRFRHAAAVLDNALYVLGGKHYYGVRDTLATAFRYDPAQDSWQRLADMPSARSSFPAVGVAGRIYALGGSSEDTYCTDGVQCYDPPADTWSVKINYILDPSLRRTAELRVNQWADAAPDPSSSLPQYTLTELPSEPSLEHPGQRDPCAQQPPGKGPQQHLREHKLALVNLACCSLVEGPDLGAPSDPMRRCLVELCEELAQLEPEFILKSLAGAGRPLAPLPRCLRTGLADKFQQFDAYQLAKYNSRKSRGKARRRPRPRQLGREPRSPALRPQPCQPILPPGVPPQKPLPWTRRFRLCKAFSKLQTKFESGQPLQEPHETKPFSLKALIRWLHISKPAQHVMSLLGCRYPSDLSAFSRSHLPGPWDPARAGTRMKLPQPQTWDRQLSQRGNKAVVWEELIDSGKLPFMAMLRNLQNIIRAGVSERHHQRVLSRLQNKASVIRSRQFPFRFLAANKVIQDMEEQLRKKDSPLPSNVELLRALLRRGKKQQGGLPGVRGRPPWTRRELRAGLSIPVLFHTVKSEKQRLRKARWRSVRVFISSPVRDMQGERDVLLRAVLPALRARAAPHRLALQEIEGRWRSVRVFISSPVRDMQGERDVLLRAVLPALRARAAPHRLALQEIDLRWGITEQEARQERQLELCLSEVARSQLFVGILGDRYGYVPREYALLDAPQYEWVKSYPRGRSITELEVMQFLSSQRDSGSAAQAFFYLREPDFLGSVPEAWRADFVAESEDARHRMEDLKECLGQCLGVASVSRYSCQWGGVAQGRPYVKGLEEFGARVLQDLWGALQCQFLQDESEPPGGEEEEGQELQEGFQDFQQRQAALARELSTHPPAQDASPTRCLVVSHFTGARPDQASARVMLSQLCARLSRLLGQPAPPPASYRGLVCCLESLLPAVAGSLRGAQRLAVLLDGADQIHGDSGQPVSDWLPARLPPRVSLVLSISEDSGLLGSLQQRADSVVIPLGSLDPCDRAGLVRRDLALYGKKLEETAFNNQMRLVLLKRGARQPLYLALLTQDLRAFTLYEKVSERIQTLPPALPALLQHMLGCLEQEHGAEPVAMAVTALWASKDGLLERDLLAVLTTWKELGGAPITWEGGMAAGGHAATIPKAPIYSLMRSLRGLAGVCGAPSEAPGSRLHLCGVPLRTAVERRYLKDPGLERAAHALIAAPLAILRGHAAAVTCCAFSPDGQHLATGGRDKLSCSSDGTVRLWDPATGQRLREFLPHCGPVSTVLATMTISWWPRLGGTGGGRSGAPSSLKREHPLWDGAAPVTCMGPAGAPGSLVLGLANGEVLLFRAHWTALKPLCLVSPDAWVPDPPEYLFDVAVTPDGQLLLWKGVREPTLYELVSDWGENPDSSLLLAGSDGMLWTRALWSEEDDAAESWSSEGWQQQRIHSAKVTALHSCGDMLVTAALDGDIKIWERTTGKLLGQFRCAAPVSCLQPRPGPASQLLLAVGDILGNVYFLEWACLRGDEEVGQGPAPLGDKAEPQPV</sequence>
<dbReference type="SUPFAM" id="SSF50978">
    <property type="entry name" value="WD40 repeat-like"/>
    <property type="match status" value="1"/>
</dbReference>
<dbReference type="PANTHER" id="PTHR44791">
    <property type="entry name" value="TELOMERASE PROTEIN COMPONENT 1 TEP1"/>
    <property type="match status" value="1"/>
</dbReference>
<feature type="domain" description="BTB" evidence="5">
    <location>
        <begin position="49"/>
        <end position="113"/>
    </location>
</feature>
<dbReference type="SUPFAM" id="SSF140864">
    <property type="entry name" value="TROVE domain-like"/>
    <property type="match status" value="1"/>
</dbReference>
<dbReference type="PROSITE" id="PS50082">
    <property type="entry name" value="WD_REPEATS_2"/>
    <property type="match status" value="2"/>
</dbReference>
<dbReference type="EMBL" id="KB602101">
    <property type="protein sequence ID" value="EMP24282.1"/>
    <property type="molecule type" value="Genomic_DNA"/>
</dbReference>
<evidence type="ECO:0000313" key="7">
    <source>
        <dbReference type="EMBL" id="EMP24282.1"/>
    </source>
</evidence>
<gene>
    <name evidence="7" type="ORF">UY3_18659</name>
</gene>
<dbReference type="InterPro" id="IPR015943">
    <property type="entry name" value="WD40/YVTN_repeat-like_dom_sf"/>
</dbReference>
<keyword evidence="1" id="KW-0880">Kelch repeat</keyword>
<evidence type="ECO:0000259" key="6">
    <source>
        <dbReference type="PROSITE" id="PS50988"/>
    </source>
</evidence>
<dbReference type="GO" id="GO:0070034">
    <property type="term" value="F:telomerase RNA binding"/>
    <property type="evidence" value="ECO:0007669"/>
    <property type="project" value="TreeGrafter"/>
</dbReference>
<dbReference type="GO" id="GO:0000722">
    <property type="term" value="P:telomere maintenance via recombination"/>
    <property type="evidence" value="ECO:0007669"/>
    <property type="project" value="TreeGrafter"/>
</dbReference>
<dbReference type="InterPro" id="IPR052652">
    <property type="entry name" value="Telomerase_Complex_Comp"/>
</dbReference>
<dbReference type="InterPro" id="IPR000210">
    <property type="entry name" value="BTB/POZ_dom"/>
</dbReference>
<dbReference type="Proteomes" id="UP000031443">
    <property type="component" value="Unassembled WGS sequence"/>
</dbReference>
<dbReference type="InterPro" id="IPR037214">
    <property type="entry name" value="TROVE_dom_sf"/>
</dbReference>
<dbReference type="SUPFAM" id="SSF117281">
    <property type="entry name" value="Kelch motif"/>
    <property type="match status" value="1"/>
</dbReference>
<dbReference type="Pfam" id="PF00400">
    <property type="entry name" value="WD40"/>
    <property type="match status" value="1"/>
</dbReference>
<evidence type="ECO:0000256" key="2">
    <source>
        <dbReference type="ARBA" id="ARBA00022737"/>
    </source>
</evidence>
<dbReference type="Pfam" id="PF25048">
    <property type="entry name" value="Beta-prop_TEP1_C"/>
    <property type="match status" value="1"/>
</dbReference>
<feature type="compositionally biased region" description="Basic residues" evidence="4">
    <location>
        <begin position="472"/>
        <end position="488"/>
    </location>
</feature>
<dbReference type="Pfam" id="PF00651">
    <property type="entry name" value="BTB"/>
    <property type="match status" value="1"/>
</dbReference>
<dbReference type="SUPFAM" id="SSF54695">
    <property type="entry name" value="POZ domain"/>
    <property type="match status" value="1"/>
</dbReference>
<dbReference type="GO" id="GO:0005697">
    <property type="term" value="C:telomerase holoenzyme complex"/>
    <property type="evidence" value="ECO:0007669"/>
    <property type="project" value="TreeGrafter"/>
</dbReference>
<dbReference type="SMART" id="SM00225">
    <property type="entry name" value="BTB"/>
    <property type="match status" value="1"/>
</dbReference>
<evidence type="ECO:0000259" key="5">
    <source>
        <dbReference type="PROSITE" id="PS50097"/>
    </source>
</evidence>
<feature type="compositionally biased region" description="Polar residues" evidence="4">
    <location>
        <begin position="347"/>
        <end position="358"/>
    </location>
</feature>
<dbReference type="STRING" id="8469.M7B7P7"/>
<evidence type="ECO:0000256" key="4">
    <source>
        <dbReference type="SAM" id="MobiDB-lite"/>
    </source>
</evidence>
<keyword evidence="8" id="KW-1185">Reference proteome</keyword>
<proteinExistence type="predicted"/>
<dbReference type="InterPro" id="IPR025139">
    <property type="entry name" value="DUF4062"/>
</dbReference>
<feature type="compositionally biased region" description="Pro residues" evidence="4">
    <location>
        <begin position="502"/>
        <end position="516"/>
    </location>
</feature>
<evidence type="ECO:0000313" key="8">
    <source>
        <dbReference type="Proteomes" id="UP000031443"/>
    </source>
</evidence>
<dbReference type="Pfam" id="PF05731">
    <property type="entry name" value="TROVE"/>
    <property type="match status" value="1"/>
</dbReference>
<dbReference type="PROSITE" id="PS50988">
    <property type="entry name" value="TROVE"/>
    <property type="match status" value="1"/>
</dbReference>
<dbReference type="Gene3D" id="2.120.10.80">
    <property type="entry name" value="Kelch-type beta propeller"/>
    <property type="match status" value="1"/>
</dbReference>
<organism evidence="7 8">
    <name type="scientific">Chelonia mydas</name>
    <name type="common">Green sea-turtle</name>
    <name type="synonym">Chelonia agassizi</name>
    <dbReference type="NCBI Taxonomy" id="8469"/>
    <lineage>
        <taxon>Eukaryota</taxon>
        <taxon>Metazoa</taxon>
        <taxon>Chordata</taxon>
        <taxon>Craniata</taxon>
        <taxon>Vertebrata</taxon>
        <taxon>Euteleostomi</taxon>
        <taxon>Archelosauria</taxon>
        <taxon>Testudinata</taxon>
        <taxon>Testudines</taxon>
        <taxon>Cryptodira</taxon>
        <taxon>Durocryptodira</taxon>
        <taxon>Americhelydia</taxon>
        <taxon>Chelonioidea</taxon>
        <taxon>Cheloniidae</taxon>
        <taxon>Chelonia</taxon>
    </lineage>
</organism>
<dbReference type="GO" id="GO:0003720">
    <property type="term" value="F:telomerase activity"/>
    <property type="evidence" value="ECO:0007669"/>
    <property type="project" value="TreeGrafter"/>
</dbReference>
<dbReference type="Gene3D" id="3.30.710.10">
    <property type="entry name" value="Potassium Channel Kv1.1, Chain A"/>
    <property type="match status" value="1"/>
</dbReference>
<dbReference type="InterPro" id="IPR006652">
    <property type="entry name" value="Kelch_1"/>
</dbReference>
<dbReference type="InterPro" id="IPR001680">
    <property type="entry name" value="WD40_rpt"/>
</dbReference>
<feature type="region of interest" description="Disordered" evidence="4">
    <location>
        <begin position="1"/>
        <end position="21"/>
    </location>
</feature>
<feature type="repeat" description="WD" evidence="3">
    <location>
        <begin position="1621"/>
        <end position="1660"/>
    </location>
</feature>
<evidence type="ECO:0000256" key="3">
    <source>
        <dbReference type="PROSITE-ProRule" id="PRU00221"/>
    </source>
</evidence>
<dbReference type="SMART" id="SM00612">
    <property type="entry name" value="Kelch"/>
    <property type="match status" value="1"/>
</dbReference>
<feature type="domain" description="TROVE" evidence="6">
    <location>
        <begin position="320"/>
        <end position="725"/>
    </location>
</feature>
<name>M7B7P7_CHEMY</name>
<dbReference type="InterPro" id="IPR011333">
    <property type="entry name" value="SKP1/BTB/POZ_sf"/>
</dbReference>